<dbReference type="GO" id="GO:0005829">
    <property type="term" value="C:cytosol"/>
    <property type="evidence" value="ECO:0007669"/>
    <property type="project" value="TreeGrafter"/>
</dbReference>
<dbReference type="PROSITE" id="PS01247">
    <property type="entry name" value="IUNH"/>
    <property type="match status" value="1"/>
</dbReference>
<dbReference type="InterPro" id="IPR023186">
    <property type="entry name" value="IUNH"/>
</dbReference>
<organism evidence="4 5">
    <name type="scientific">Aquamicrobium aerolatum DSM 21857</name>
    <dbReference type="NCBI Taxonomy" id="1121003"/>
    <lineage>
        <taxon>Bacteria</taxon>
        <taxon>Pseudomonadati</taxon>
        <taxon>Pseudomonadota</taxon>
        <taxon>Alphaproteobacteria</taxon>
        <taxon>Hyphomicrobiales</taxon>
        <taxon>Phyllobacteriaceae</taxon>
        <taxon>Aerobium</taxon>
    </lineage>
</organism>
<dbReference type="Pfam" id="PF01156">
    <property type="entry name" value="IU_nuc_hydro"/>
    <property type="match status" value="1"/>
</dbReference>
<evidence type="ECO:0000256" key="1">
    <source>
        <dbReference type="ARBA" id="ARBA00022801"/>
    </source>
</evidence>
<evidence type="ECO:0000256" key="2">
    <source>
        <dbReference type="ARBA" id="ARBA00023295"/>
    </source>
</evidence>
<dbReference type="RefSeq" id="WP_091518166.1">
    <property type="nucleotide sequence ID" value="NZ_FORF01000002.1"/>
</dbReference>
<dbReference type="CDD" id="cd02651">
    <property type="entry name" value="nuc_hydro_IU_UC_XIUA"/>
    <property type="match status" value="1"/>
</dbReference>
<dbReference type="Proteomes" id="UP000242763">
    <property type="component" value="Unassembled WGS sequence"/>
</dbReference>
<keyword evidence="5" id="KW-1185">Reference proteome</keyword>
<gene>
    <name evidence="4" type="ORF">SAMN03080618_00495</name>
</gene>
<dbReference type="STRING" id="1121003.SAMN03080618_00495"/>
<dbReference type="EMBL" id="FORF01000002">
    <property type="protein sequence ID" value="SFI45234.1"/>
    <property type="molecule type" value="Genomic_DNA"/>
</dbReference>
<protein>
    <submittedName>
        <fullName evidence="4">Purine nucleosidase</fullName>
    </submittedName>
</protein>
<dbReference type="PANTHER" id="PTHR12304:SF4">
    <property type="entry name" value="URIDINE NUCLEOSIDASE"/>
    <property type="match status" value="1"/>
</dbReference>
<evidence type="ECO:0000313" key="4">
    <source>
        <dbReference type="EMBL" id="SFI45234.1"/>
    </source>
</evidence>
<evidence type="ECO:0000313" key="5">
    <source>
        <dbReference type="Proteomes" id="UP000242763"/>
    </source>
</evidence>
<keyword evidence="1" id="KW-0378">Hydrolase</keyword>
<dbReference type="PANTHER" id="PTHR12304">
    <property type="entry name" value="INOSINE-URIDINE PREFERRING NUCLEOSIDE HYDROLASE"/>
    <property type="match status" value="1"/>
</dbReference>
<keyword evidence="2" id="KW-0326">Glycosidase</keyword>
<dbReference type="GO" id="GO:0006152">
    <property type="term" value="P:purine nucleoside catabolic process"/>
    <property type="evidence" value="ECO:0007669"/>
    <property type="project" value="TreeGrafter"/>
</dbReference>
<accession>A0A1I3IB55</accession>
<evidence type="ECO:0000259" key="3">
    <source>
        <dbReference type="Pfam" id="PF01156"/>
    </source>
</evidence>
<dbReference type="InterPro" id="IPR001910">
    <property type="entry name" value="Inosine/uridine_hydrolase_dom"/>
</dbReference>
<dbReference type="GO" id="GO:0045437">
    <property type="term" value="F:uridine nucleosidase activity"/>
    <property type="evidence" value="ECO:0007669"/>
    <property type="project" value="UniProtKB-ARBA"/>
</dbReference>
<dbReference type="OrthoDB" id="9797882at2"/>
<dbReference type="InterPro" id="IPR036452">
    <property type="entry name" value="Ribo_hydro-like"/>
</dbReference>
<dbReference type="SUPFAM" id="SSF53590">
    <property type="entry name" value="Nucleoside hydrolase"/>
    <property type="match status" value="1"/>
</dbReference>
<proteinExistence type="predicted"/>
<feature type="domain" description="Inosine/uridine-preferring nucleoside hydrolase" evidence="3">
    <location>
        <begin position="5"/>
        <end position="295"/>
    </location>
</feature>
<dbReference type="InterPro" id="IPR015910">
    <property type="entry name" value="I/U_nuclsd_hydro_CS"/>
</dbReference>
<dbReference type="Gene3D" id="3.90.245.10">
    <property type="entry name" value="Ribonucleoside hydrolase-like"/>
    <property type="match status" value="1"/>
</dbReference>
<sequence length="308" mass="32774">MKHKIILDCDPGVDDAVALMLALGAPESIELVGVTTVAGNVSIDDVTRNARGLLALAGRTDIPVYQGCSRPLMKATGPRASVHGEGGLGNVRLDPTAVPLGDKHAVDFIIETVMANPGEITLCPIGPMTNVALAMVKEPRLAENLREIVFMGGAAFSPGNSTPAAEFNFYVDPHAAQIMVSSGAKLTMFGLDVTRNVTADQSWYAQLEAMRGEIPPTMARMMQVYAKGDPCMHDPCVIAWLIDSSLFSGVDAYVEVDHSAGISFGRSLAYMTEKHRAGRDINCKIITQADSVAVFDLIAQRLGSLQSS</sequence>
<dbReference type="AlphaFoldDB" id="A0A1I3IB55"/>
<name>A0A1I3IB55_9HYPH</name>
<dbReference type="GO" id="GO:0008477">
    <property type="term" value="F:purine nucleosidase activity"/>
    <property type="evidence" value="ECO:0007669"/>
    <property type="project" value="TreeGrafter"/>
</dbReference>
<reference evidence="5" key="1">
    <citation type="submission" date="2016-10" db="EMBL/GenBank/DDBJ databases">
        <authorList>
            <person name="Varghese N."/>
            <person name="Submissions S."/>
        </authorList>
    </citation>
    <scope>NUCLEOTIDE SEQUENCE [LARGE SCALE GENOMIC DNA]</scope>
    <source>
        <strain evidence="5">DSM 21857</strain>
    </source>
</reference>